<name>A0A2M4D5V4_ANODA</name>
<organism evidence="2">
    <name type="scientific">Anopheles darlingi</name>
    <name type="common">Mosquito</name>
    <dbReference type="NCBI Taxonomy" id="43151"/>
    <lineage>
        <taxon>Eukaryota</taxon>
        <taxon>Metazoa</taxon>
        <taxon>Ecdysozoa</taxon>
        <taxon>Arthropoda</taxon>
        <taxon>Hexapoda</taxon>
        <taxon>Insecta</taxon>
        <taxon>Pterygota</taxon>
        <taxon>Neoptera</taxon>
        <taxon>Endopterygota</taxon>
        <taxon>Diptera</taxon>
        <taxon>Nematocera</taxon>
        <taxon>Culicoidea</taxon>
        <taxon>Culicidae</taxon>
        <taxon>Anophelinae</taxon>
        <taxon>Anopheles</taxon>
    </lineage>
</organism>
<protein>
    <submittedName>
        <fullName evidence="2">Uncharacterized protein</fullName>
    </submittedName>
</protein>
<sequence length="70" mass="7738">MFFCSTSSTSTSLEPPLLWFCLLSSARFFIIALCRSLGVRPGVMSIDSGIVRLRSRMLATSLLFVLPSFC</sequence>
<feature type="transmembrane region" description="Helical" evidence="1">
    <location>
        <begin position="17"/>
        <end position="34"/>
    </location>
</feature>
<dbReference type="AlphaFoldDB" id="A0A2M4D5V4"/>
<keyword evidence="1" id="KW-0472">Membrane</keyword>
<keyword evidence="1" id="KW-0812">Transmembrane</keyword>
<keyword evidence="1" id="KW-1133">Transmembrane helix</keyword>
<dbReference type="EMBL" id="GGFL01008759">
    <property type="protein sequence ID" value="MBW72937.1"/>
    <property type="molecule type" value="Transcribed_RNA"/>
</dbReference>
<accession>A0A2M4D5V4</accession>
<evidence type="ECO:0000313" key="2">
    <source>
        <dbReference type="EMBL" id="MBW72937.1"/>
    </source>
</evidence>
<proteinExistence type="predicted"/>
<reference evidence="2" key="1">
    <citation type="submission" date="2018-01" db="EMBL/GenBank/DDBJ databases">
        <title>An insight into the sialome of Amazonian anophelines.</title>
        <authorList>
            <person name="Ribeiro J.M."/>
            <person name="Scarpassa V."/>
            <person name="Calvo E."/>
        </authorList>
    </citation>
    <scope>NUCLEOTIDE SEQUENCE</scope>
</reference>
<evidence type="ECO:0000256" key="1">
    <source>
        <dbReference type="SAM" id="Phobius"/>
    </source>
</evidence>